<gene>
    <name evidence="1" type="ORF">EVOR1521_LOCUS23504</name>
</gene>
<evidence type="ECO:0008006" key="3">
    <source>
        <dbReference type="Google" id="ProtNLM"/>
    </source>
</evidence>
<dbReference type="GO" id="GO:0020037">
    <property type="term" value="F:heme binding"/>
    <property type="evidence" value="ECO:0007669"/>
    <property type="project" value="InterPro"/>
</dbReference>
<protein>
    <recommendedName>
        <fullName evidence="3">Peroxidase</fullName>
    </recommendedName>
</protein>
<evidence type="ECO:0000313" key="1">
    <source>
        <dbReference type="EMBL" id="CAJ1400083.1"/>
    </source>
</evidence>
<dbReference type="Proteomes" id="UP001178507">
    <property type="component" value="Unassembled WGS sequence"/>
</dbReference>
<proteinExistence type="predicted"/>
<dbReference type="InterPro" id="IPR010255">
    <property type="entry name" value="Haem_peroxidase_sf"/>
</dbReference>
<dbReference type="EMBL" id="CAUJNA010003358">
    <property type="protein sequence ID" value="CAJ1400083.1"/>
    <property type="molecule type" value="Genomic_DNA"/>
</dbReference>
<reference evidence="1" key="1">
    <citation type="submission" date="2023-08" db="EMBL/GenBank/DDBJ databases">
        <authorList>
            <person name="Chen Y."/>
            <person name="Shah S."/>
            <person name="Dougan E. K."/>
            <person name="Thang M."/>
            <person name="Chan C."/>
        </authorList>
    </citation>
    <scope>NUCLEOTIDE SEQUENCE</scope>
</reference>
<comment type="caution">
    <text evidence="1">The sequence shown here is derived from an EMBL/GenBank/DDBJ whole genome shotgun (WGS) entry which is preliminary data.</text>
</comment>
<dbReference type="AlphaFoldDB" id="A0AA36J5N0"/>
<dbReference type="GO" id="GO:0004601">
    <property type="term" value="F:peroxidase activity"/>
    <property type="evidence" value="ECO:0007669"/>
    <property type="project" value="InterPro"/>
</dbReference>
<sequence length="240" mass="27073">MGAHTLGRVHVINSLFRYTWKTTSEKLFNNGYFRNLAKKRDWYYPTGATAPCKRVGNATGHRPVARWMPHVRGDTVAGGPVQWLQEKLVCPHWNPDSEEMDTCDESELKWKFVIGKDETALPCEMGLYVDFQVDANGIPSGCPGFEDFNMEKWGMINTDTGGLNNYKYTWTRIDGKPAEPTCPFQKLAEPSGSTPLHQIVEDFADNATSWLETFIPTFEKMLANGYESELQATPQPTAPL</sequence>
<accession>A0AA36J5N0</accession>
<dbReference type="GO" id="GO:0006979">
    <property type="term" value="P:response to oxidative stress"/>
    <property type="evidence" value="ECO:0007669"/>
    <property type="project" value="InterPro"/>
</dbReference>
<name>A0AA36J5N0_9DINO</name>
<dbReference type="Gene3D" id="1.10.420.10">
    <property type="entry name" value="Peroxidase, domain 2"/>
    <property type="match status" value="1"/>
</dbReference>
<evidence type="ECO:0000313" key="2">
    <source>
        <dbReference type="Proteomes" id="UP001178507"/>
    </source>
</evidence>
<organism evidence="1 2">
    <name type="scientific">Effrenium voratum</name>
    <dbReference type="NCBI Taxonomy" id="2562239"/>
    <lineage>
        <taxon>Eukaryota</taxon>
        <taxon>Sar</taxon>
        <taxon>Alveolata</taxon>
        <taxon>Dinophyceae</taxon>
        <taxon>Suessiales</taxon>
        <taxon>Symbiodiniaceae</taxon>
        <taxon>Effrenium</taxon>
    </lineage>
</organism>
<dbReference type="SUPFAM" id="SSF48113">
    <property type="entry name" value="Heme-dependent peroxidases"/>
    <property type="match status" value="1"/>
</dbReference>
<keyword evidence="2" id="KW-1185">Reference proteome</keyword>